<dbReference type="AlphaFoldDB" id="A0A938X216"/>
<evidence type="ECO:0000313" key="2">
    <source>
        <dbReference type="Proteomes" id="UP000713880"/>
    </source>
</evidence>
<dbReference type="Gene3D" id="3.90.1150.30">
    <property type="match status" value="1"/>
</dbReference>
<reference evidence="1" key="2">
    <citation type="journal article" date="2021" name="Sci. Rep.">
        <title>The distribution of antibiotic resistance genes in chicken gut microbiota commensals.</title>
        <authorList>
            <person name="Juricova H."/>
            <person name="Matiasovicova J."/>
            <person name="Kubasova T."/>
            <person name="Cejkova D."/>
            <person name="Rychlik I."/>
        </authorList>
    </citation>
    <scope>NUCLEOTIDE SEQUENCE</scope>
    <source>
        <strain evidence="1">An420c</strain>
    </source>
</reference>
<name>A0A938X216_9CLOT</name>
<reference evidence="1" key="1">
    <citation type="submission" date="2020-08" db="EMBL/GenBank/DDBJ databases">
        <authorList>
            <person name="Cejkova D."/>
            <person name="Kubasova T."/>
            <person name="Jahodarova E."/>
            <person name="Rychlik I."/>
        </authorList>
    </citation>
    <scope>NUCLEOTIDE SEQUENCE</scope>
    <source>
        <strain evidence="1">An420c</strain>
    </source>
</reference>
<gene>
    <name evidence="1" type="ORF">H6A13_08585</name>
</gene>
<dbReference type="Pfam" id="PF04237">
    <property type="entry name" value="YjbR"/>
    <property type="match status" value="1"/>
</dbReference>
<dbReference type="GO" id="GO:0003677">
    <property type="term" value="F:DNA binding"/>
    <property type="evidence" value="ECO:0007669"/>
    <property type="project" value="UniProtKB-KW"/>
</dbReference>
<sequence>MREEIFQYVKKKYKVEPDYPFSTAPTYPVLRHKDNRKWFALIMDISREKLGLEGSEHVDIMNVKLGDSMLVDMIVRQPGYFYGYHITRSNWISILLDGTVPFEEICQWIDESYAVTASGKKGKKRKSQE</sequence>
<keyword evidence="2" id="KW-1185">Reference proteome</keyword>
<dbReference type="SUPFAM" id="SSF142906">
    <property type="entry name" value="YjbR-like"/>
    <property type="match status" value="1"/>
</dbReference>
<dbReference type="Proteomes" id="UP000713880">
    <property type="component" value="Unassembled WGS sequence"/>
</dbReference>
<dbReference type="InterPro" id="IPR007351">
    <property type="entry name" value="YjbR"/>
</dbReference>
<dbReference type="InterPro" id="IPR038056">
    <property type="entry name" value="YjbR-like_sf"/>
</dbReference>
<organism evidence="1 2">
    <name type="scientific">Mordavella massiliensis</name>
    <dbReference type="NCBI Taxonomy" id="1871024"/>
    <lineage>
        <taxon>Bacteria</taxon>
        <taxon>Bacillati</taxon>
        <taxon>Bacillota</taxon>
        <taxon>Clostridia</taxon>
        <taxon>Eubacteriales</taxon>
        <taxon>Clostridiaceae</taxon>
        <taxon>Mordavella</taxon>
    </lineage>
</organism>
<dbReference type="PANTHER" id="PTHR35145:SF1">
    <property type="entry name" value="CYTOPLASMIC PROTEIN"/>
    <property type="match status" value="1"/>
</dbReference>
<evidence type="ECO:0000313" key="1">
    <source>
        <dbReference type="EMBL" id="MBM6827145.1"/>
    </source>
</evidence>
<comment type="caution">
    <text evidence="1">The sequence shown here is derived from an EMBL/GenBank/DDBJ whole genome shotgun (WGS) entry which is preliminary data.</text>
</comment>
<keyword evidence="1" id="KW-0238">DNA-binding</keyword>
<protein>
    <submittedName>
        <fullName evidence="1">MmcQ/YjbR family DNA-binding protein</fullName>
    </submittedName>
</protein>
<dbReference type="InterPro" id="IPR058532">
    <property type="entry name" value="YjbR/MT2646/Rv2570-like"/>
</dbReference>
<dbReference type="PANTHER" id="PTHR35145">
    <property type="entry name" value="CYTOPLASMIC PROTEIN-RELATED"/>
    <property type="match status" value="1"/>
</dbReference>
<dbReference type="EMBL" id="JACJLV010000025">
    <property type="protein sequence ID" value="MBM6827145.1"/>
    <property type="molecule type" value="Genomic_DNA"/>
</dbReference>
<proteinExistence type="predicted"/>
<dbReference type="RefSeq" id="WP_204909184.1">
    <property type="nucleotide sequence ID" value="NZ_JACJLV010000025.1"/>
</dbReference>
<accession>A0A938X216</accession>